<evidence type="ECO:0000313" key="3">
    <source>
        <dbReference type="Proteomes" id="UP001500418"/>
    </source>
</evidence>
<evidence type="ECO:0000313" key="2">
    <source>
        <dbReference type="EMBL" id="GAA0950213.1"/>
    </source>
</evidence>
<accession>A0ABN1R0M5</accession>
<reference evidence="2 3" key="1">
    <citation type="journal article" date="2019" name="Int. J. Syst. Evol. Microbiol.">
        <title>The Global Catalogue of Microorganisms (GCM) 10K type strain sequencing project: providing services to taxonomists for standard genome sequencing and annotation.</title>
        <authorList>
            <consortium name="The Broad Institute Genomics Platform"/>
            <consortium name="The Broad Institute Genome Sequencing Center for Infectious Disease"/>
            <person name="Wu L."/>
            <person name="Ma J."/>
        </authorList>
    </citation>
    <scope>NUCLEOTIDE SEQUENCE [LARGE SCALE GENOMIC DNA]</scope>
    <source>
        <strain evidence="2 3">JCM 11444</strain>
    </source>
</reference>
<proteinExistence type="predicted"/>
<organism evidence="2 3">
    <name type="scientific">Streptomyces rhizosphaericus</name>
    <dbReference type="NCBI Taxonomy" id="114699"/>
    <lineage>
        <taxon>Bacteria</taxon>
        <taxon>Bacillati</taxon>
        <taxon>Actinomycetota</taxon>
        <taxon>Actinomycetes</taxon>
        <taxon>Kitasatosporales</taxon>
        <taxon>Streptomycetaceae</taxon>
        <taxon>Streptomyces</taxon>
        <taxon>Streptomyces violaceusniger group</taxon>
    </lineage>
</organism>
<comment type="caution">
    <text evidence="2">The sequence shown here is derived from an EMBL/GenBank/DDBJ whole genome shotgun (WGS) entry which is preliminary data.</text>
</comment>
<dbReference type="Proteomes" id="UP001500418">
    <property type="component" value="Unassembled WGS sequence"/>
</dbReference>
<keyword evidence="1" id="KW-0812">Transmembrane</keyword>
<name>A0ABN1R0M5_9ACTN</name>
<keyword evidence="1" id="KW-0472">Membrane</keyword>
<gene>
    <name evidence="2" type="ORF">GCM10009575_073160</name>
</gene>
<feature type="transmembrane region" description="Helical" evidence="1">
    <location>
        <begin position="71"/>
        <end position="90"/>
    </location>
</feature>
<sequence length="91" mass="9313">MVALGAGEGVGEASGGVVQVLATSCELPTLAVPRTSRTRSTRSMNSFGVGLCGVSSEMKAARSALKQSLSALKLSVWVWVAVLVTVFSVLS</sequence>
<protein>
    <submittedName>
        <fullName evidence="2">Uncharacterized protein</fullName>
    </submittedName>
</protein>
<keyword evidence="1" id="KW-1133">Transmembrane helix</keyword>
<keyword evidence="3" id="KW-1185">Reference proteome</keyword>
<dbReference type="EMBL" id="BAAAID010000065">
    <property type="protein sequence ID" value="GAA0950213.1"/>
    <property type="molecule type" value="Genomic_DNA"/>
</dbReference>
<evidence type="ECO:0000256" key="1">
    <source>
        <dbReference type="SAM" id="Phobius"/>
    </source>
</evidence>